<feature type="transmembrane region" description="Helical" evidence="2">
    <location>
        <begin position="45"/>
        <end position="69"/>
    </location>
</feature>
<protein>
    <submittedName>
        <fullName evidence="4">G-protein coupled receptors family 1 profile domain-containing protein</fullName>
    </submittedName>
</protein>
<dbReference type="Proteomes" id="UP000036681">
    <property type="component" value="Unplaced"/>
</dbReference>
<dbReference type="WBParaSite" id="ALUE_0001692701-mRNA-1">
    <property type="protein sequence ID" value="ALUE_0001692701-mRNA-1"/>
    <property type="gene ID" value="ALUE_0001692701"/>
</dbReference>
<feature type="transmembrane region" description="Helical" evidence="2">
    <location>
        <begin position="89"/>
        <end position="110"/>
    </location>
</feature>
<keyword evidence="2" id="KW-0472">Membrane</keyword>
<feature type="transmembrane region" description="Helical" evidence="2">
    <location>
        <begin position="131"/>
        <end position="153"/>
    </location>
</feature>
<feature type="region of interest" description="Disordered" evidence="1">
    <location>
        <begin position="374"/>
        <end position="409"/>
    </location>
</feature>
<feature type="transmembrane region" description="Helical" evidence="2">
    <location>
        <begin position="309"/>
        <end position="329"/>
    </location>
</feature>
<evidence type="ECO:0000313" key="4">
    <source>
        <dbReference type="WBParaSite" id="ALUE_0001692701-mRNA-1"/>
    </source>
</evidence>
<evidence type="ECO:0000313" key="3">
    <source>
        <dbReference type="Proteomes" id="UP000036681"/>
    </source>
</evidence>
<feature type="transmembrane region" description="Helical" evidence="2">
    <location>
        <begin position="273"/>
        <end position="297"/>
    </location>
</feature>
<evidence type="ECO:0000256" key="1">
    <source>
        <dbReference type="SAM" id="MobiDB-lite"/>
    </source>
</evidence>
<proteinExistence type="predicted"/>
<dbReference type="AlphaFoldDB" id="A0A9J2Q4Q4"/>
<name>A0A9J2Q4Q4_ASCLU</name>
<sequence length="409" mass="45029">MVAISLSIAINVMCCFCAGLVLALVNIPVSYAVSLNKDLRIRYGIMLVLFFTCALDGIAGFLKAIYRAIVVLAAPDYGQITMNAEFCLLNPIILCDIYAFGANGILLFANSIDRLLVVSIPVKYYVHAKRIVLWEVFVTHSITISVFVITVFICAVNNNDNASIECRSNGLFSQQYGGSKSAGLNILLSHDPLLTGARWTRIEVGYTEVQPSYFPQSFRVGVACARALLSATSILTMGVVLLRSRAYGKENIAFVTDRKLATFKSRQQKFTRLTITSSIVTLALDVIPNCISAYAHLRNPSNTAVYTTYARYGSYLNAVNFTLMMSVGYKEIRNEVMTRFHLSNENLPCFKQTFNIHTTSIARQQRHTHNMNVNGACDTSGRTNQRQSAEAALPGTPDNGHAAIVQPNS</sequence>
<organism evidence="3 4">
    <name type="scientific">Ascaris lumbricoides</name>
    <name type="common">Giant roundworm</name>
    <dbReference type="NCBI Taxonomy" id="6252"/>
    <lineage>
        <taxon>Eukaryota</taxon>
        <taxon>Metazoa</taxon>
        <taxon>Ecdysozoa</taxon>
        <taxon>Nematoda</taxon>
        <taxon>Chromadorea</taxon>
        <taxon>Rhabditida</taxon>
        <taxon>Spirurina</taxon>
        <taxon>Ascaridomorpha</taxon>
        <taxon>Ascaridoidea</taxon>
        <taxon>Ascarididae</taxon>
        <taxon>Ascaris</taxon>
    </lineage>
</organism>
<accession>A0A9J2Q4Q4</accession>
<keyword evidence="3" id="KW-1185">Reference proteome</keyword>
<keyword evidence="2" id="KW-1133">Transmembrane helix</keyword>
<keyword evidence="2" id="KW-0812">Transmembrane</keyword>
<reference evidence="4" key="1">
    <citation type="submission" date="2023-03" db="UniProtKB">
        <authorList>
            <consortium name="WormBaseParasite"/>
        </authorList>
    </citation>
    <scope>IDENTIFICATION</scope>
</reference>
<feature type="transmembrane region" description="Helical" evidence="2">
    <location>
        <begin position="6"/>
        <end position="33"/>
    </location>
</feature>
<evidence type="ECO:0000256" key="2">
    <source>
        <dbReference type="SAM" id="Phobius"/>
    </source>
</evidence>